<dbReference type="InterPro" id="IPR013149">
    <property type="entry name" value="ADH-like_C"/>
</dbReference>
<keyword evidence="5" id="KW-0812">Transmembrane</keyword>
<dbReference type="RefSeq" id="WP_158346955.1">
    <property type="nucleotide sequence ID" value="NZ_JAHQCW010000032.1"/>
</dbReference>
<dbReference type="InterPro" id="IPR013154">
    <property type="entry name" value="ADH-like_N"/>
</dbReference>
<dbReference type="InterPro" id="IPR020843">
    <property type="entry name" value="ER"/>
</dbReference>
<evidence type="ECO:0000256" key="1">
    <source>
        <dbReference type="ARBA" id="ARBA00022723"/>
    </source>
</evidence>
<comment type="caution">
    <text evidence="7">The sequence shown here is derived from an EMBL/GenBank/DDBJ whole genome shotgun (WGS) entry which is preliminary data.</text>
</comment>
<keyword evidence="8" id="KW-1185">Reference proteome</keyword>
<proteinExistence type="inferred from homology"/>
<evidence type="ECO:0000256" key="3">
    <source>
        <dbReference type="ARBA" id="ARBA00023002"/>
    </source>
</evidence>
<dbReference type="SUPFAM" id="SSF50129">
    <property type="entry name" value="GroES-like"/>
    <property type="match status" value="1"/>
</dbReference>
<dbReference type="Proteomes" id="UP000712157">
    <property type="component" value="Unassembled WGS sequence"/>
</dbReference>
<dbReference type="InterPro" id="IPR036291">
    <property type="entry name" value="NAD(P)-bd_dom_sf"/>
</dbReference>
<dbReference type="PROSITE" id="PS00059">
    <property type="entry name" value="ADH_ZINC"/>
    <property type="match status" value="1"/>
</dbReference>
<reference evidence="7" key="1">
    <citation type="submission" date="2021-06" db="EMBL/GenBank/DDBJ databases">
        <title>Description of novel taxa of the family Lachnospiraceae.</title>
        <authorList>
            <person name="Chaplin A.V."/>
            <person name="Sokolova S.R."/>
            <person name="Pikina A.P."/>
            <person name="Korzhanova M."/>
            <person name="Belova V."/>
            <person name="Korostin D."/>
            <person name="Efimov B.A."/>
        </authorList>
    </citation>
    <scope>NUCLEOTIDE SEQUENCE</scope>
    <source>
        <strain evidence="7">ASD5720</strain>
    </source>
</reference>
<evidence type="ECO:0000256" key="5">
    <source>
        <dbReference type="SAM" id="Phobius"/>
    </source>
</evidence>
<keyword evidence="1 4" id="KW-0479">Metal-binding</keyword>
<evidence type="ECO:0000313" key="7">
    <source>
        <dbReference type="EMBL" id="MBU9738296.1"/>
    </source>
</evidence>
<dbReference type="GO" id="GO:0008270">
    <property type="term" value="F:zinc ion binding"/>
    <property type="evidence" value="ECO:0007669"/>
    <property type="project" value="InterPro"/>
</dbReference>
<dbReference type="PANTHER" id="PTHR43401:SF2">
    <property type="entry name" value="L-THREONINE 3-DEHYDROGENASE"/>
    <property type="match status" value="1"/>
</dbReference>
<dbReference type="AlphaFoldDB" id="A0A949K1N6"/>
<evidence type="ECO:0000256" key="4">
    <source>
        <dbReference type="RuleBase" id="RU361277"/>
    </source>
</evidence>
<dbReference type="SUPFAM" id="SSF51735">
    <property type="entry name" value="NAD(P)-binding Rossmann-fold domains"/>
    <property type="match status" value="1"/>
</dbReference>
<dbReference type="SMART" id="SM00829">
    <property type="entry name" value="PKS_ER"/>
    <property type="match status" value="1"/>
</dbReference>
<protein>
    <submittedName>
        <fullName evidence="7">Alcohol dehydrogenase catalytic domain-containing protein</fullName>
    </submittedName>
</protein>
<dbReference type="InterPro" id="IPR002328">
    <property type="entry name" value="ADH_Zn_CS"/>
</dbReference>
<dbReference type="InterPro" id="IPR011032">
    <property type="entry name" value="GroES-like_sf"/>
</dbReference>
<feature type="domain" description="Enoyl reductase (ER)" evidence="6">
    <location>
        <begin position="7"/>
        <end position="343"/>
    </location>
</feature>
<evidence type="ECO:0000259" key="6">
    <source>
        <dbReference type="SMART" id="SM00829"/>
    </source>
</evidence>
<dbReference type="Gene3D" id="3.90.180.10">
    <property type="entry name" value="Medium-chain alcohol dehydrogenases, catalytic domain"/>
    <property type="match status" value="1"/>
</dbReference>
<evidence type="ECO:0000256" key="2">
    <source>
        <dbReference type="ARBA" id="ARBA00022833"/>
    </source>
</evidence>
<dbReference type="Pfam" id="PF08240">
    <property type="entry name" value="ADH_N"/>
    <property type="match status" value="1"/>
</dbReference>
<comment type="similarity">
    <text evidence="4">Belongs to the zinc-containing alcohol dehydrogenase family.</text>
</comment>
<keyword evidence="5" id="KW-1133">Transmembrane helix</keyword>
<comment type="cofactor">
    <cofactor evidence="4">
        <name>Zn(2+)</name>
        <dbReference type="ChEBI" id="CHEBI:29105"/>
    </cofactor>
</comment>
<gene>
    <name evidence="7" type="ORF">KTH89_17265</name>
</gene>
<keyword evidence="5" id="KW-0472">Membrane</keyword>
<dbReference type="Gene3D" id="3.40.50.720">
    <property type="entry name" value="NAD(P)-binding Rossmann-like Domain"/>
    <property type="match status" value="1"/>
</dbReference>
<keyword evidence="3" id="KW-0560">Oxidoreductase</keyword>
<dbReference type="Pfam" id="PF00107">
    <property type="entry name" value="ADH_zinc_N"/>
    <property type="match status" value="1"/>
</dbReference>
<dbReference type="EMBL" id="JAHQCW010000032">
    <property type="protein sequence ID" value="MBU9738296.1"/>
    <property type="molecule type" value="Genomic_DNA"/>
</dbReference>
<feature type="transmembrane region" description="Helical" evidence="5">
    <location>
        <begin position="171"/>
        <end position="198"/>
    </location>
</feature>
<dbReference type="PANTHER" id="PTHR43401">
    <property type="entry name" value="L-THREONINE 3-DEHYDROGENASE"/>
    <property type="match status" value="1"/>
</dbReference>
<organism evidence="7 8">
    <name type="scientific">Diplocloster agilis</name>
    <dbReference type="NCBI Taxonomy" id="2850323"/>
    <lineage>
        <taxon>Bacteria</taxon>
        <taxon>Bacillati</taxon>
        <taxon>Bacillota</taxon>
        <taxon>Clostridia</taxon>
        <taxon>Lachnospirales</taxon>
        <taxon>Lachnospiraceae</taxon>
        <taxon>Diplocloster</taxon>
    </lineage>
</organism>
<accession>A0A949K1N6</accession>
<evidence type="ECO:0000313" key="8">
    <source>
        <dbReference type="Proteomes" id="UP000712157"/>
    </source>
</evidence>
<sequence length="345" mass="37072">MKAFIAKEPGKAEFVDVKKPEVGPGEILAKVAYAGICATDIALITGETTFVREGLAKYPIRIGHEWAGVVTEVGADVKTIRPGDHVIGDSGVACFDCPTCWSGDVGHCPKVKSVGTINTYDGCFAEYMKMPERLTYKLDPEIDLKEAALIEPASIAMHGIRKSGARFGDKVLVIGTGAIGLTAVGLLKAIGCTVVLVGRRESKLKIGKRMGADYLVNSSEQNVVEELSKLTESGRFGTVMESSGNIDVLYECGQYVKGGGNVVLLGFYEQNIPNFNIDQFIVNDISLLGVAGSAATMPGIIELLRTKKVSFEPLVSAVYDFDQAPFAVERVIQNEGDRIKVLLKF</sequence>
<dbReference type="InterPro" id="IPR050129">
    <property type="entry name" value="Zn_alcohol_dh"/>
</dbReference>
<dbReference type="GO" id="GO:0016491">
    <property type="term" value="F:oxidoreductase activity"/>
    <property type="evidence" value="ECO:0007669"/>
    <property type="project" value="UniProtKB-KW"/>
</dbReference>
<keyword evidence="2 4" id="KW-0862">Zinc</keyword>
<name>A0A949K1N6_9FIRM</name>